<evidence type="ECO:0000256" key="5">
    <source>
        <dbReference type="ARBA" id="ARBA00022723"/>
    </source>
</evidence>
<dbReference type="InterPro" id="IPR015797">
    <property type="entry name" value="NUDIX_hydrolase-like_dom_sf"/>
</dbReference>
<dbReference type="AlphaFoldDB" id="A0A0F9WHJ0"/>
<dbReference type="GO" id="GO:0046872">
    <property type="term" value="F:metal ion binding"/>
    <property type="evidence" value="ECO:0007669"/>
    <property type="project" value="UniProtKB-KW"/>
</dbReference>
<accession>A0A0F9WHJ0</accession>
<evidence type="ECO:0000259" key="10">
    <source>
        <dbReference type="PROSITE" id="PS51462"/>
    </source>
</evidence>
<dbReference type="InterPro" id="IPR050241">
    <property type="entry name" value="NAD-cap_RNA_hydrolase_NudC"/>
</dbReference>
<keyword evidence="7" id="KW-0460">Magnesium</keyword>
<dbReference type="InterPro" id="IPR020476">
    <property type="entry name" value="Nudix_hydrolase"/>
</dbReference>
<dbReference type="GO" id="GO:0035529">
    <property type="term" value="F:NADH pyrophosphatase activity"/>
    <property type="evidence" value="ECO:0007669"/>
    <property type="project" value="TreeGrafter"/>
</dbReference>
<gene>
    <name evidence="11" type="ORF">LCGC14_0014820</name>
</gene>
<feature type="domain" description="Nudix hydrolase" evidence="10">
    <location>
        <begin position="137"/>
        <end position="261"/>
    </location>
</feature>
<protein>
    <recommendedName>
        <fullName evidence="4">NAD(+) diphosphatase</fullName>
        <ecNumber evidence="4">3.6.1.22</ecNumber>
    </recommendedName>
</protein>
<dbReference type="PRINTS" id="PR00502">
    <property type="entry name" value="NUDIXFAMILY"/>
</dbReference>
<sequence>MTVDVHQRNAGHDLILFFEDRLLLNGDSPMWSSHQFDDLETFTHARVHVAPLAVQHPPCDAVQLSRVPPALAHIEPMPVRQFLLHQGFDAFILAGRASQLLNWFRSHRFCGSCGAENVLRKQQQLLACQHCEVDYYPRINPCIIVLVTRGDRILLARSVRRGATFFSCLAGFIEPGESAEEAVAREVYEEVGLEIDNIRYVKSQPWPFPSQLMLGFYADYVGGEIVPEAAEIAEAHWYDVNNLPETPAPTISVAGQLIQEYCDAVRASDDQ</sequence>
<evidence type="ECO:0000256" key="6">
    <source>
        <dbReference type="ARBA" id="ARBA00022801"/>
    </source>
</evidence>
<keyword evidence="8" id="KW-0520">NAD</keyword>
<evidence type="ECO:0000256" key="1">
    <source>
        <dbReference type="ARBA" id="ARBA00001946"/>
    </source>
</evidence>
<dbReference type="InterPro" id="IPR020084">
    <property type="entry name" value="NUDIX_hydrolase_CS"/>
</dbReference>
<comment type="caution">
    <text evidence="11">The sequence shown here is derived from an EMBL/GenBank/DDBJ whole genome shotgun (WGS) entry which is preliminary data.</text>
</comment>
<dbReference type="EC" id="3.6.1.22" evidence="4"/>
<dbReference type="InterPro" id="IPR049734">
    <property type="entry name" value="NudC-like_C"/>
</dbReference>
<dbReference type="GO" id="GO:0006742">
    <property type="term" value="P:NADP+ catabolic process"/>
    <property type="evidence" value="ECO:0007669"/>
    <property type="project" value="TreeGrafter"/>
</dbReference>
<dbReference type="GO" id="GO:0019677">
    <property type="term" value="P:NAD+ catabolic process"/>
    <property type="evidence" value="ECO:0007669"/>
    <property type="project" value="TreeGrafter"/>
</dbReference>
<dbReference type="PROSITE" id="PS00893">
    <property type="entry name" value="NUDIX_BOX"/>
    <property type="match status" value="1"/>
</dbReference>
<evidence type="ECO:0000313" key="11">
    <source>
        <dbReference type="EMBL" id="KKO11978.1"/>
    </source>
</evidence>
<dbReference type="NCBIfam" id="NF001299">
    <property type="entry name" value="PRK00241.1"/>
    <property type="match status" value="1"/>
</dbReference>
<evidence type="ECO:0000256" key="4">
    <source>
        <dbReference type="ARBA" id="ARBA00012381"/>
    </source>
</evidence>
<comment type="cofactor">
    <cofactor evidence="2">
        <name>Zn(2+)</name>
        <dbReference type="ChEBI" id="CHEBI:29105"/>
    </cofactor>
</comment>
<evidence type="ECO:0000256" key="7">
    <source>
        <dbReference type="ARBA" id="ARBA00022842"/>
    </source>
</evidence>
<evidence type="ECO:0000256" key="8">
    <source>
        <dbReference type="ARBA" id="ARBA00023027"/>
    </source>
</evidence>
<comment type="similarity">
    <text evidence="3">Belongs to the Nudix hydrolase family. NudC subfamily.</text>
</comment>
<name>A0A0F9WHJ0_9ZZZZ</name>
<dbReference type="GO" id="GO:0005829">
    <property type="term" value="C:cytosol"/>
    <property type="evidence" value="ECO:0007669"/>
    <property type="project" value="TreeGrafter"/>
</dbReference>
<evidence type="ECO:0000256" key="3">
    <source>
        <dbReference type="ARBA" id="ARBA00009595"/>
    </source>
</evidence>
<organism evidence="11">
    <name type="scientific">marine sediment metagenome</name>
    <dbReference type="NCBI Taxonomy" id="412755"/>
    <lineage>
        <taxon>unclassified sequences</taxon>
        <taxon>metagenomes</taxon>
        <taxon>ecological metagenomes</taxon>
    </lineage>
</organism>
<evidence type="ECO:0000256" key="9">
    <source>
        <dbReference type="ARBA" id="ARBA00023679"/>
    </source>
</evidence>
<dbReference type="CDD" id="cd03429">
    <property type="entry name" value="NUDIX_NADH_pyrophosphatase_Nudt13"/>
    <property type="match status" value="1"/>
</dbReference>
<proteinExistence type="inferred from homology"/>
<dbReference type="Pfam" id="PF00293">
    <property type="entry name" value="NUDIX"/>
    <property type="match status" value="1"/>
</dbReference>
<dbReference type="Gene3D" id="3.90.79.10">
    <property type="entry name" value="Nucleoside Triphosphate Pyrophosphohydrolase"/>
    <property type="match status" value="1"/>
</dbReference>
<dbReference type="Gene3D" id="3.90.79.20">
    <property type="match status" value="1"/>
</dbReference>
<evidence type="ECO:0000256" key="2">
    <source>
        <dbReference type="ARBA" id="ARBA00001947"/>
    </source>
</evidence>
<dbReference type="PANTHER" id="PTHR42904:SF6">
    <property type="entry name" value="NAD-CAPPED RNA HYDROLASE NUDT12"/>
    <property type="match status" value="1"/>
</dbReference>
<dbReference type="SUPFAM" id="SSF55811">
    <property type="entry name" value="Nudix"/>
    <property type="match status" value="1"/>
</dbReference>
<keyword evidence="5" id="KW-0479">Metal-binding</keyword>
<dbReference type="PANTHER" id="PTHR42904">
    <property type="entry name" value="NUDIX HYDROLASE, NUDC SUBFAMILY"/>
    <property type="match status" value="1"/>
</dbReference>
<dbReference type="EMBL" id="LAZR01000002">
    <property type="protein sequence ID" value="KKO11978.1"/>
    <property type="molecule type" value="Genomic_DNA"/>
</dbReference>
<comment type="catalytic activity">
    <reaction evidence="9">
        <text>a 5'-end NAD(+)-phospho-ribonucleoside in mRNA + H2O = a 5'-end phospho-adenosine-phospho-ribonucleoside in mRNA + beta-nicotinamide D-ribonucleotide + 2 H(+)</text>
        <dbReference type="Rhea" id="RHEA:60876"/>
        <dbReference type="Rhea" id="RHEA-COMP:15698"/>
        <dbReference type="Rhea" id="RHEA-COMP:15719"/>
        <dbReference type="ChEBI" id="CHEBI:14649"/>
        <dbReference type="ChEBI" id="CHEBI:15377"/>
        <dbReference type="ChEBI" id="CHEBI:15378"/>
        <dbReference type="ChEBI" id="CHEBI:144029"/>
        <dbReference type="ChEBI" id="CHEBI:144051"/>
    </reaction>
    <physiologicalReaction direction="left-to-right" evidence="9">
        <dbReference type="Rhea" id="RHEA:60877"/>
    </physiologicalReaction>
</comment>
<comment type="cofactor">
    <cofactor evidence="1">
        <name>Mg(2+)</name>
        <dbReference type="ChEBI" id="CHEBI:18420"/>
    </cofactor>
</comment>
<dbReference type="InterPro" id="IPR000086">
    <property type="entry name" value="NUDIX_hydrolase_dom"/>
</dbReference>
<keyword evidence="6" id="KW-0378">Hydrolase</keyword>
<dbReference type="PROSITE" id="PS51462">
    <property type="entry name" value="NUDIX"/>
    <property type="match status" value="1"/>
</dbReference>
<reference evidence="11" key="1">
    <citation type="journal article" date="2015" name="Nature">
        <title>Complex archaea that bridge the gap between prokaryotes and eukaryotes.</title>
        <authorList>
            <person name="Spang A."/>
            <person name="Saw J.H."/>
            <person name="Jorgensen S.L."/>
            <person name="Zaremba-Niedzwiedzka K."/>
            <person name="Martijn J."/>
            <person name="Lind A.E."/>
            <person name="van Eijk R."/>
            <person name="Schleper C."/>
            <person name="Guy L."/>
            <person name="Ettema T.J."/>
        </authorList>
    </citation>
    <scope>NUCLEOTIDE SEQUENCE</scope>
</reference>